<evidence type="ECO:0000313" key="17">
    <source>
        <dbReference type="EMBL" id="CAL8133853.1"/>
    </source>
</evidence>
<comment type="similarity">
    <text evidence="2">Belongs to the PI3/PI4-kinase family. ATM subfamily.</text>
</comment>
<dbReference type="InterPro" id="IPR057564">
    <property type="entry name" value="HEAT_ATR"/>
</dbReference>
<dbReference type="InterPro" id="IPR003152">
    <property type="entry name" value="FATC_dom"/>
</dbReference>
<dbReference type="Proteomes" id="UP001642540">
    <property type="component" value="Unassembled WGS sequence"/>
</dbReference>
<dbReference type="PROSITE" id="PS50290">
    <property type="entry name" value="PI3_4_KINASE_3"/>
    <property type="match status" value="1"/>
</dbReference>
<evidence type="ECO:0000256" key="12">
    <source>
        <dbReference type="ARBA" id="ARBA00024420"/>
    </source>
</evidence>
<dbReference type="InterPro" id="IPR014009">
    <property type="entry name" value="PIK_FAT"/>
</dbReference>
<evidence type="ECO:0000256" key="2">
    <source>
        <dbReference type="ARBA" id="ARBA00010769"/>
    </source>
</evidence>
<dbReference type="SMART" id="SM00146">
    <property type="entry name" value="PI3Kc"/>
    <property type="match status" value="1"/>
</dbReference>
<feature type="compositionally biased region" description="Polar residues" evidence="13">
    <location>
        <begin position="24"/>
        <end position="36"/>
    </location>
</feature>
<feature type="domain" description="FAT" evidence="15">
    <location>
        <begin position="1801"/>
        <end position="2405"/>
    </location>
</feature>
<sequence length="2860" mass="326166">MSKRKRSSENTDLGPTSRKIKASSGRNPNVQSNVSTRDSRDETEVNDLHHQVVDLGSDDDELEAATNYEVSASKKKRMDKTKASRTLQQAKTVNRHPSSSTSLTPPLSAGDSEDDMQQFCSATSNIKVTKTENGNGNSEYLTPSDSAPPEFKQPERPQFKKPLNPAASVPGPSSRLRASTTGVRFVKMAGKKKEDPTEKQRHTTQKSQDVRKAIIDVLRETLEDASRGTLSNVSDLLETLWPCVKRMSFIFASKRYPGQRDTDDLSSENEIKEFARWWLFGMTALLFSTPVDGVKKVKEDVKSLIRIPCQFLTNGHPEIVDSIVPQIMNVIRDLTVRGDNDQAAALKLHLSFQETPGPNAEQFIFRIPITEHNEWAIPHFMQSVSILFPRIFFYSFHMRHVLVELLHRILNAQSFESVKTTMAVYSSPVIPAITYLTTERIVSLIQRLVESLSIPGIRSAHHLSSLFNQYDFRRVGTFDAISEDIGIGLIQLALPDCLHSNSFSLLFGKENINSFADSYRTLVHGIPNQLSSFESIKLSKLVSLAGLDVILNPLLEKVLLAELAEFEIAADCSNLAVTSSVLQHRSRVVRVREVSQLWNRIMQLWETCLSSYRTPNHVETLGFFKRSSVLMKLIENLWNRLEPLSKNMRIQYIFVELRHLQRWLDIVSQCFSLRSELTNGNELHLTVLETMGSFDACNWLGLKLSPKLLTSLISIPGWPWLSKYESLLPQKCKPLPSFTKIDCDSITESRLLMAKSIKILGSEVFRPWTHFVSEVFSFVMNAESTFNNPGLEMELLNAIASVRWPLKFMSIKTIFTFVARIVSGREWNLNSGLRSSLANAIVALPCLCCAISLRISAPENEFSCRSGCQLCSSGKRSETHMALRNFPESITQKITSLASPLLTSQFLLVKFQLSDLIIRFSSHMEKPTAAAVLAFIPVVVHGKVDLSEKVFGNIGELLSEDDCLNNPCEYRLGVAQQMFASLHRLMVKSANKRKISTGRLSKTLKGFFKFVAYPLSRSIFVELVKCMVFFLTQTDKSEMTILCQKIVAKYASVHQCQPFDLISRVRQGISREIIKVAIKAFYVPPESPNHYMNLQKCSDFLARLFLLGEFRYAKMFINYYYPAMLEKIVPKLHRLPGYRFLLSAMANHANEIEQSVLQDWVMLYYPTLLLDHNSETVCQCLQFLKSHYGFVAIFAAKQQEQRILNEALCRLSDQRDKLLRCLPHLCKFDEDSSQLMFTSGITKAMSISEIQELLSKRLLGFFLHLDTKLQSRIETGESKKKILKSFACLIDLMKEKKITPLRSKVYKTLNSMMKEGPEYFKELFDAWKAFADNLDSKHFGSMASQILAALLPLRDSALRNDVDCLISHFVCYKKDLTKPYYCELYFLIDHLKKGDTVDTKTKSEKATVIKAIESAVNDLIDKSWLDYFMMVVKESSHENIHIRYQAFSKLLNVFRHEPNFENRVLARGQLHVSQVISTLLAGLRGDWSDEKLRTLIIECIGSLGALDPVRFRNEDDDVGTRSRCTAYAGQMTTFGVLYLQELIREFQEAKDTTSFDYCACLIQQVLKEFKVEATDNDPIWSSIPSASQHHIVHLLTTKYQMDTNIPLPTVCSPVYLSEHGRAFDSWLLNWLTVLISSITTQEPTAYSLFNRNKYLLRRNPRIAAFIIPYVAMYAVFCGTADQREEIVTEIKTVLERWTVLDAMKVKAHSTVPIKDSQTEFGMKEELSVENESVFHFRCTQVIFSVLDHLLRSFKLAKRKWGLKKASSDQGRSANSKPILPPMTENNMNNLEAVLTKIPANLISQVAFDCGSYTIALYYLEQELRLNPSKEKLQQNLGYLQRIYVSLNDMDSVIGIAAVRDGDPSLCEIVLENIGKRKMEDCVRNLEKMTSLDPSDLISHNALVQAYLNLDEPRKAETLIRGTIQNRPEWELAFQDVQLESLVKLKNWSELNALVDRIELTNSIVTLDDKNFTWHTDLVRTMSKIQRMQFNDATVILEKVKSKIVSPLVAASEEMYPYKRAYHNVVQLHILTEVEDSIKLLHMHSNYLTTGRGQSTQGKLFQDTKRMLTRWEARLRNVSKTRTVIDQILNVRKCLFEIMKTTFQSNSAVCDILNSAIRECWLDVARDASKCGNFIRADNCLLEAKKFMSPKVLIEEAKILSRKGEKEHAIAVLRKGIAQYFPQLESWRNQNPSGQDSSPSSLESRILCSKALLLLAKLCEEEKLLNMEDYIAKYKEASDVHKDSEKNYFTLGSYHDRLWSSTERRENHFHIQATVVRYYSQSLLYGCKYVYQSLPRLLSIWFDFAAGIQSGDYNKNVGSSSLSSNQSNDSGPGSKPENILEIMNTAIKRMVAGIPAYIMMTAFSQLISRLCHSHQKTWSNLKDIIVSIICKHPHQSLWMTMAVTKSINDQRRKRCLEIYKSVEKQVPGLKAVIKDYTLLTERFLDLSETAVDRVHQLKANLSSLCPNLPKLIRSSSFGKVSIPFQIFLNPTLPRVGYNHQDHIAFPETLVYISDINDNVDVMPSLIRPKKLTLRASNGNSYGLMCKPKDDLRKDSKVMEVNNVVNWYLNQNTESSQRRLHVRTFSVVPLNEECGLLEWVPNLQGLRPILLSLYKEKNIGNFREIRSLIHIHDSLEVKKKKFQTKMLSPYPPVFHEWFFNNFNDHQSWYAARMAYIRTAAVMSIVGYIMGLGDRHGENILLDSATGEVVHVDFNCLFNKGETFEWIERVPFRLTQNMIDAMGPLGYEGVFRRSCEIVMNMFREHKSIFLSVLRPFVFDPLVEWNRTGKGSSSAAGQHCGELTNEKAVETMKYIRHRLNGTARNLMKDINTELSVEALVKYLIAEATSADNLCQMYIGWAAYL</sequence>
<feature type="domain" description="FATC" evidence="16">
    <location>
        <begin position="2828"/>
        <end position="2860"/>
    </location>
</feature>
<dbReference type="SUPFAM" id="SSF48371">
    <property type="entry name" value="ARM repeat"/>
    <property type="match status" value="1"/>
</dbReference>
<keyword evidence="18" id="KW-1185">Reference proteome</keyword>
<dbReference type="InterPro" id="IPR011990">
    <property type="entry name" value="TPR-like_helical_dom_sf"/>
</dbReference>
<evidence type="ECO:0000256" key="10">
    <source>
        <dbReference type="ARBA" id="ARBA00023204"/>
    </source>
</evidence>
<evidence type="ECO:0000256" key="3">
    <source>
        <dbReference type="ARBA" id="ARBA00012513"/>
    </source>
</evidence>
<dbReference type="Pfam" id="PF08064">
    <property type="entry name" value="UME"/>
    <property type="match status" value="1"/>
</dbReference>
<keyword evidence="7" id="KW-0227">DNA damage</keyword>
<name>A0ABP1RRS1_9HEXA</name>
<keyword evidence="8" id="KW-0418">Kinase</keyword>
<dbReference type="PROSITE" id="PS00916">
    <property type="entry name" value="PI3_4_KINASE_2"/>
    <property type="match status" value="1"/>
</dbReference>
<comment type="subcellular location">
    <subcellularLocation>
        <location evidence="1">Nucleus</location>
    </subcellularLocation>
</comment>
<dbReference type="PROSITE" id="PS51189">
    <property type="entry name" value="FAT"/>
    <property type="match status" value="1"/>
</dbReference>
<feature type="region of interest" description="Disordered" evidence="13">
    <location>
        <begin position="1"/>
        <end position="177"/>
    </location>
</feature>
<evidence type="ECO:0000259" key="14">
    <source>
        <dbReference type="PROSITE" id="PS50290"/>
    </source>
</evidence>
<comment type="caution">
    <text evidence="17">The sequence shown here is derived from an EMBL/GenBank/DDBJ whole genome shotgun (WGS) entry which is preliminary data.</text>
</comment>
<dbReference type="InterPro" id="IPR036940">
    <property type="entry name" value="PI3/4_kinase_cat_sf"/>
</dbReference>
<dbReference type="InterPro" id="IPR000403">
    <property type="entry name" value="PI3/4_kinase_cat_dom"/>
</dbReference>
<evidence type="ECO:0000256" key="6">
    <source>
        <dbReference type="ARBA" id="ARBA00022741"/>
    </source>
</evidence>
<keyword evidence="5" id="KW-0808">Transferase</keyword>
<dbReference type="Pfam" id="PF25030">
    <property type="entry name" value="M-HEAT_ATR"/>
    <property type="match status" value="1"/>
</dbReference>
<keyword evidence="6" id="KW-0547">Nucleotide-binding</keyword>
<dbReference type="Pfam" id="PF23593">
    <property type="entry name" value="HEAT_ATR"/>
    <property type="match status" value="1"/>
</dbReference>
<gene>
    <name evidence="17" type="ORF">ODALV1_LOCUS25248</name>
</gene>
<reference evidence="17 18" key="1">
    <citation type="submission" date="2024-08" db="EMBL/GenBank/DDBJ databases">
        <authorList>
            <person name="Cucini C."/>
            <person name="Frati F."/>
        </authorList>
    </citation>
    <scope>NUCLEOTIDE SEQUENCE [LARGE SCALE GENOMIC DNA]</scope>
</reference>
<keyword evidence="10" id="KW-0234">DNA repair</keyword>
<keyword evidence="11" id="KW-0539">Nucleus</keyword>
<accession>A0ABP1RRS1</accession>
<evidence type="ECO:0000256" key="5">
    <source>
        <dbReference type="ARBA" id="ARBA00022679"/>
    </source>
</evidence>
<dbReference type="SUPFAM" id="SSF48452">
    <property type="entry name" value="TPR-like"/>
    <property type="match status" value="1"/>
</dbReference>
<dbReference type="EMBL" id="CAXLJM020000102">
    <property type="protein sequence ID" value="CAL8133853.1"/>
    <property type="molecule type" value="Genomic_DNA"/>
</dbReference>
<dbReference type="Gene3D" id="1.25.40.10">
    <property type="entry name" value="Tetratricopeptide repeat domain"/>
    <property type="match status" value="1"/>
</dbReference>
<evidence type="ECO:0000256" key="13">
    <source>
        <dbReference type="SAM" id="MobiDB-lite"/>
    </source>
</evidence>
<feature type="compositionally biased region" description="Low complexity" evidence="13">
    <location>
        <begin position="97"/>
        <end position="108"/>
    </location>
</feature>
<evidence type="ECO:0000313" key="18">
    <source>
        <dbReference type="Proteomes" id="UP001642540"/>
    </source>
</evidence>
<evidence type="ECO:0000259" key="16">
    <source>
        <dbReference type="PROSITE" id="PS51190"/>
    </source>
</evidence>
<dbReference type="EC" id="2.7.11.1" evidence="3"/>
<dbReference type="Pfam" id="PF00454">
    <property type="entry name" value="PI3_PI4_kinase"/>
    <property type="match status" value="1"/>
</dbReference>
<evidence type="ECO:0000256" key="8">
    <source>
        <dbReference type="ARBA" id="ARBA00022777"/>
    </source>
</evidence>
<keyword evidence="4" id="KW-0723">Serine/threonine-protein kinase</keyword>
<dbReference type="SMART" id="SM01343">
    <property type="entry name" value="FATC"/>
    <property type="match status" value="1"/>
</dbReference>
<evidence type="ECO:0000256" key="1">
    <source>
        <dbReference type="ARBA" id="ARBA00004123"/>
    </source>
</evidence>
<proteinExistence type="inferred from homology"/>
<dbReference type="Gene3D" id="3.30.1010.10">
    <property type="entry name" value="Phosphatidylinositol 3-kinase Catalytic Subunit, Chain A, domain 4"/>
    <property type="match status" value="1"/>
</dbReference>
<dbReference type="Pfam" id="PF02259">
    <property type="entry name" value="FAT"/>
    <property type="match status" value="1"/>
</dbReference>
<dbReference type="PROSITE" id="PS51190">
    <property type="entry name" value="FATC"/>
    <property type="match status" value="1"/>
</dbReference>
<dbReference type="CDD" id="cd00892">
    <property type="entry name" value="PIKKc_ATR"/>
    <property type="match status" value="1"/>
</dbReference>
<feature type="domain" description="PI3K/PI4K catalytic" evidence="14">
    <location>
        <begin position="2514"/>
        <end position="2820"/>
    </location>
</feature>
<evidence type="ECO:0000256" key="11">
    <source>
        <dbReference type="ARBA" id="ARBA00023242"/>
    </source>
</evidence>
<dbReference type="InterPro" id="IPR016024">
    <property type="entry name" value="ARM-type_fold"/>
</dbReference>
<keyword evidence="9" id="KW-0067">ATP-binding</keyword>
<evidence type="ECO:0000256" key="7">
    <source>
        <dbReference type="ARBA" id="ARBA00022763"/>
    </source>
</evidence>
<feature type="compositionally biased region" description="Polar residues" evidence="13">
    <location>
        <begin position="118"/>
        <end position="145"/>
    </location>
</feature>
<dbReference type="InterPro" id="IPR018936">
    <property type="entry name" value="PI3/4_kinase_CS"/>
</dbReference>
<dbReference type="InterPro" id="IPR050517">
    <property type="entry name" value="DDR_Repair_Kinase"/>
</dbReference>
<evidence type="ECO:0000259" key="15">
    <source>
        <dbReference type="PROSITE" id="PS51189"/>
    </source>
</evidence>
<dbReference type="InterPro" id="IPR011009">
    <property type="entry name" value="Kinase-like_dom_sf"/>
</dbReference>
<dbReference type="SUPFAM" id="SSF56112">
    <property type="entry name" value="Protein kinase-like (PK-like)"/>
    <property type="match status" value="1"/>
</dbReference>
<protein>
    <recommendedName>
        <fullName evidence="12">Serine/threonine-protein kinase ATR</fullName>
        <ecNumber evidence="3">2.7.11.1</ecNumber>
    </recommendedName>
</protein>
<feature type="compositionally biased region" description="Basic and acidic residues" evidence="13">
    <location>
        <begin position="37"/>
        <end position="52"/>
    </location>
</feature>
<dbReference type="Pfam" id="PF02260">
    <property type="entry name" value="FATC"/>
    <property type="match status" value="1"/>
</dbReference>
<evidence type="ECO:0000256" key="4">
    <source>
        <dbReference type="ARBA" id="ARBA00022527"/>
    </source>
</evidence>
<feature type="region of interest" description="Disordered" evidence="13">
    <location>
        <begin position="189"/>
        <end position="208"/>
    </location>
</feature>
<dbReference type="SMART" id="SM00802">
    <property type="entry name" value="UME"/>
    <property type="match status" value="1"/>
</dbReference>
<dbReference type="PANTHER" id="PTHR11139">
    <property type="entry name" value="ATAXIA TELANGIECTASIA MUTATED ATM -RELATED"/>
    <property type="match status" value="1"/>
</dbReference>
<dbReference type="InterPro" id="IPR056802">
    <property type="entry name" value="ATR-like_M-HEAT"/>
</dbReference>
<evidence type="ECO:0000256" key="9">
    <source>
        <dbReference type="ARBA" id="ARBA00022840"/>
    </source>
</evidence>
<dbReference type="Gene3D" id="1.10.1070.11">
    <property type="entry name" value="Phosphatidylinositol 3-/4-kinase, catalytic domain"/>
    <property type="match status" value="1"/>
</dbReference>
<dbReference type="InterPro" id="IPR003151">
    <property type="entry name" value="PIK-rel_kinase_FAT"/>
</dbReference>
<feature type="compositionally biased region" description="Polar residues" evidence="13">
    <location>
        <begin position="84"/>
        <end position="96"/>
    </location>
</feature>
<dbReference type="InterPro" id="IPR012993">
    <property type="entry name" value="UME"/>
</dbReference>
<feature type="compositionally biased region" description="Basic and acidic residues" evidence="13">
    <location>
        <begin position="191"/>
        <end position="201"/>
    </location>
</feature>
<dbReference type="PANTHER" id="PTHR11139:SF69">
    <property type="entry name" value="SERINE_THREONINE-PROTEIN KINASE ATR"/>
    <property type="match status" value="1"/>
</dbReference>
<organism evidence="17 18">
    <name type="scientific">Orchesella dallaii</name>
    <dbReference type="NCBI Taxonomy" id="48710"/>
    <lineage>
        <taxon>Eukaryota</taxon>
        <taxon>Metazoa</taxon>
        <taxon>Ecdysozoa</taxon>
        <taxon>Arthropoda</taxon>
        <taxon>Hexapoda</taxon>
        <taxon>Collembola</taxon>
        <taxon>Entomobryomorpha</taxon>
        <taxon>Entomobryoidea</taxon>
        <taxon>Orchesellidae</taxon>
        <taxon>Orchesellinae</taxon>
        <taxon>Orchesella</taxon>
    </lineage>
</organism>